<dbReference type="PANTHER" id="PTHR48125:SF12">
    <property type="entry name" value="AT HOOK TRANSCRIPTION FACTOR FAMILY-RELATED"/>
    <property type="match status" value="1"/>
</dbReference>
<reference evidence="2 3" key="1">
    <citation type="submission" date="2016-07" db="EMBL/GenBank/DDBJ databases">
        <title>Pervasive Adenine N6-methylation of Active Genes in Fungi.</title>
        <authorList>
            <consortium name="DOE Joint Genome Institute"/>
            <person name="Mondo S.J."/>
            <person name="Dannebaum R.O."/>
            <person name="Kuo R.C."/>
            <person name="Labutti K."/>
            <person name="Haridas S."/>
            <person name="Kuo A."/>
            <person name="Salamov A."/>
            <person name="Ahrendt S.R."/>
            <person name="Lipzen A."/>
            <person name="Sullivan W."/>
            <person name="Andreopoulos W.B."/>
            <person name="Clum A."/>
            <person name="Lindquist E."/>
            <person name="Daum C."/>
            <person name="Ramamoorthy G.K."/>
            <person name="Gryganskyi A."/>
            <person name="Culley D."/>
            <person name="Magnuson J.K."/>
            <person name="James T.Y."/>
            <person name="O'Malley M.A."/>
            <person name="Stajich J.E."/>
            <person name="Spatafora J.W."/>
            <person name="Visel A."/>
            <person name="Grigoriev I.V."/>
        </authorList>
    </citation>
    <scope>NUCLEOTIDE SEQUENCE [LARGE SCALE GENOMIC DNA]</scope>
    <source>
        <strain evidence="2 3">62-1032</strain>
    </source>
</reference>
<organism evidence="2 3">
    <name type="scientific">Leucosporidium creatinivorum</name>
    <dbReference type="NCBI Taxonomy" id="106004"/>
    <lineage>
        <taxon>Eukaryota</taxon>
        <taxon>Fungi</taxon>
        <taxon>Dikarya</taxon>
        <taxon>Basidiomycota</taxon>
        <taxon>Pucciniomycotina</taxon>
        <taxon>Microbotryomycetes</taxon>
        <taxon>Leucosporidiales</taxon>
        <taxon>Leucosporidium</taxon>
    </lineage>
</organism>
<evidence type="ECO:0008006" key="4">
    <source>
        <dbReference type="Google" id="ProtNLM"/>
    </source>
</evidence>
<feature type="compositionally biased region" description="Polar residues" evidence="1">
    <location>
        <begin position="1725"/>
        <end position="1737"/>
    </location>
</feature>
<feature type="compositionally biased region" description="Basic and acidic residues" evidence="1">
    <location>
        <begin position="325"/>
        <end position="338"/>
    </location>
</feature>
<keyword evidence="3" id="KW-1185">Reference proteome</keyword>
<feature type="region of interest" description="Disordered" evidence="1">
    <location>
        <begin position="23"/>
        <end position="116"/>
    </location>
</feature>
<dbReference type="InParanoid" id="A0A1Y2FZ99"/>
<feature type="region of interest" description="Disordered" evidence="1">
    <location>
        <begin position="1600"/>
        <end position="1802"/>
    </location>
</feature>
<name>A0A1Y2FZ99_9BASI</name>
<feature type="region of interest" description="Disordered" evidence="1">
    <location>
        <begin position="413"/>
        <end position="448"/>
    </location>
</feature>
<feature type="region of interest" description="Disordered" evidence="1">
    <location>
        <begin position="162"/>
        <end position="181"/>
    </location>
</feature>
<feature type="compositionally biased region" description="Low complexity" evidence="1">
    <location>
        <begin position="1549"/>
        <end position="1558"/>
    </location>
</feature>
<feature type="compositionally biased region" description="Basic and acidic residues" evidence="1">
    <location>
        <begin position="357"/>
        <end position="369"/>
    </location>
</feature>
<feature type="compositionally biased region" description="Polar residues" evidence="1">
    <location>
        <begin position="1463"/>
        <end position="1473"/>
    </location>
</feature>
<feature type="compositionally biased region" description="Polar residues" evidence="1">
    <location>
        <begin position="1525"/>
        <end position="1542"/>
    </location>
</feature>
<feature type="compositionally biased region" description="Polar residues" evidence="1">
    <location>
        <begin position="1501"/>
        <end position="1514"/>
    </location>
</feature>
<feature type="compositionally biased region" description="Low complexity" evidence="1">
    <location>
        <begin position="101"/>
        <end position="111"/>
    </location>
</feature>
<dbReference type="PANTHER" id="PTHR48125">
    <property type="entry name" value="LP07818P1"/>
    <property type="match status" value="1"/>
</dbReference>
<feature type="region of interest" description="Disordered" evidence="1">
    <location>
        <begin position="524"/>
        <end position="544"/>
    </location>
</feature>
<feature type="compositionally biased region" description="Low complexity" evidence="1">
    <location>
        <begin position="1649"/>
        <end position="1664"/>
    </location>
</feature>
<dbReference type="EMBL" id="MCGR01000006">
    <property type="protein sequence ID" value="ORY89458.1"/>
    <property type="molecule type" value="Genomic_DNA"/>
</dbReference>
<gene>
    <name evidence="2" type="ORF">BCR35DRAFT_300650</name>
</gene>
<dbReference type="OrthoDB" id="2536971at2759"/>
<feature type="compositionally biased region" description="Polar residues" evidence="1">
    <location>
        <begin position="1665"/>
        <end position="1678"/>
    </location>
</feature>
<feature type="region of interest" description="Disordered" evidence="1">
    <location>
        <begin position="309"/>
        <end position="385"/>
    </location>
</feature>
<feature type="compositionally biased region" description="Low complexity" evidence="1">
    <location>
        <begin position="162"/>
        <end position="177"/>
    </location>
</feature>
<feature type="compositionally biased region" description="Low complexity" evidence="1">
    <location>
        <begin position="1756"/>
        <end position="1793"/>
    </location>
</feature>
<dbReference type="Proteomes" id="UP000193467">
    <property type="component" value="Unassembled WGS sequence"/>
</dbReference>
<evidence type="ECO:0000256" key="1">
    <source>
        <dbReference type="SAM" id="MobiDB-lite"/>
    </source>
</evidence>
<evidence type="ECO:0000313" key="2">
    <source>
        <dbReference type="EMBL" id="ORY89458.1"/>
    </source>
</evidence>
<feature type="compositionally biased region" description="Polar residues" evidence="1">
    <location>
        <begin position="413"/>
        <end position="422"/>
    </location>
</feature>
<feature type="region of interest" description="Disordered" evidence="1">
    <location>
        <begin position="1456"/>
        <end position="1558"/>
    </location>
</feature>
<accession>A0A1Y2FZ99</accession>
<dbReference type="STRING" id="106004.A0A1Y2FZ99"/>
<proteinExistence type="predicted"/>
<sequence length="1853" mass="198833">MQSPSPPTAWDLHFPLAPVATRLQFDSHAPPNTSPTLVSHPPKQLPSLELEDPPSSDPVEQATASHPFASFNQSLQSHLAGKPLWPATTRPPSRKENWPLPSSSSSPCSSSAGKAKRRGVVFSNTPLGSLNASPKHTAFFHPYHHSHRRRIAIYSDVCSSSPSSAYSSPPTSTSPAARPDTKRVGAGAALALLPLLHPSPPSPPSDEEEPGTDDEAEETIVEALLLSQEQIANSPPKQRPIALPLPLAPFTLPSPSRTGLRSILKKDKEVTILLVGDAAEGSKRNGRRKHAINFDDCFKELPAEVPVTELAGGSGKKASAPAKQSDAKGKGEAKEAPKKSVGGAAKDRAGAGAGKGDGGDERRRRDENSRTPVSDGRITYSIKDDDPVHFESPLLTLCASLRPLSDAYIRQQEATAASSTIQPPFHPRPSTSRLPSSDTAGPSRSPLAALENDASGLYDVPPLLSDVEHAYERLVRAFLRLPPTLDSEATTLAPIARCREQLRRCLERDIGNIASFPPWARVALTGSGATPSPSGRDKGKGPAKVTLPEEQMRRLKDEVGVAQIAIKAATSIAKDSRLSKLFTDDDLTSILTSILTIPGTANLSTTVHKDLYPFVSWFLFTQRLPSTFVAPHLPLALTALNHTLNANDKLRQNLGEAIPAVSHLLTTHPREMLERSDSWFRPVANGLWDTGKRGTSVKVKALAALGATAKALVMSDEEGGEGWATRKHELAEIVSATFHGILIDSPNDPNAKAASPLTYAHILEQQTEASLRPVANGKPDEGAWLWLINLLAVLPALLGQRFRKLEQKGIKPFVGLFNKFADQPSVYMRTLTALLWNHVSRAFLVVPLQARNEIWIFRHDKKPLGVLTSIFDHRRAGDWKPVQQLSPARIEKHKANAQALAHAVVGMITGFAIVLHSGPPPSFAPSSSINRTLSDAELEHFDVVFDSLVVPQLTSVVNAPYSATPPIGWATLASIVRPRTEKDRLANMEQLVNTVLFEGAVATTKEPAKQELILQRALQATTHGGDVPAWGSQWTTSRVEKVLSLLEKFLGDWTKEESFSIELVENSILPVWRNLLLSFEELAQAQENDTFTTGMHKLVNWVGNFLRTAPTKPPASGVSAGLLAHRFVALLLRVLGSRLVKMPEAEATAHNRPWHFLASVVLDSPHSMPSTTPEAEAYAAASLAVLALPLSTKDKHMILSASTTKLVSPESQLDFFVDCLYLEFGEKLSAEWIALLSNADYTLDAASLGQLTRLICAHPRSASWMDLCALLNAAIFESSSTPSESKAATRSELQACLATSTSFPSVPLANMRLLVSLITASKSQSTAVQTALVELADSSLRSLFVDPHEGFVEPAVELLAAASDAQLARLYPVALEGLQPLVKLTAEGLGLVLPILTIINRAFNSIDSDTQVSAGVNGEEFIAFAEFWEATFDKTDLAAPAELVDALKVAKDLTHYPMGDSVGETQTQETQSVRARPSEESASLEVQTLVVPRAGQRPRSSRATPFTSDSSAKADQSGRGYEADISTTSPLRTTYPSTSTSAHVPAGPSPSLHAPSVAAAAVEVPPSPSVLEETPREVTALRARESFANSEVLAQSAAQASLESSFKGSKSKKRAISPELGRSSSPNKKKSKSPSVVSDSDSDDAHVISAAPRSSQASANQASRTKVNSKSRGASTTPPVVGKAIEKTAAPSTSAKRRKAEPYIDVSVKPKMPKLSGRDERTNKRSLSTASLSSQDGSAKKRKRKSPRGETDATSKSRLSSPPRRSSSPRSRSPSASPPRAGSSSSSGINSPRDQVGEDAVRHLLRMPVETVVRTAAKVGGSPRAAMDRLRELGEQAKLYFHLLSQSRSGGSA</sequence>
<feature type="compositionally biased region" description="Acidic residues" evidence="1">
    <location>
        <begin position="205"/>
        <end position="216"/>
    </location>
</feature>
<protein>
    <recommendedName>
        <fullName evidence="4">Rap1-interacting factor 1 N terminal-domain-containing protein</fullName>
    </recommendedName>
</protein>
<feature type="region of interest" description="Disordered" evidence="1">
    <location>
        <begin position="194"/>
        <end position="216"/>
    </location>
</feature>
<feature type="compositionally biased region" description="Polar residues" evidence="1">
    <location>
        <begin position="429"/>
        <end position="442"/>
    </location>
</feature>
<evidence type="ECO:0000313" key="3">
    <source>
        <dbReference type="Proteomes" id="UP000193467"/>
    </source>
</evidence>
<comment type="caution">
    <text evidence="2">The sequence shown here is derived from an EMBL/GenBank/DDBJ whole genome shotgun (WGS) entry which is preliminary data.</text>
</comment>